<dbReference type="AlphaFoldDB" id="A0A166TFU0"/>
<dbReference type="PANTHER" id="PTHR38797:SF4">
    <property type="entry name" value="NUCLEAR PORE COMPLEX PROTEIN NUP85"/>
    <property type="match status" value="1"/>
</dbReference>
<organism evidence="1 2">
    <name type="scientific">Colletotrichum tofieldiae</name>
    <dbReference type="NCBI Taxonomy" id="708197"/>
    <lineage>
        <taxon>Eukaryota</taxon>
        <taxon>Fungi</taxon>
        <taxon>Dikarya</taxon>
        <taxon>Ascomycota</taxon>
        <taxon>Pezizomycotina</taxon>
        <taxon>Sordariomycetes</taxon>
        <taxon>Hypocreomycetidae</taxon>
        <taxon>Glomerellales</taxon>
        <taxon>Glomerellaceae</taxon>
        <taxon>Colletotrichum</taxon>
        <taxon>Colletotrichum spaethianum species complex</taxon>
    </lineage>
</organism>
<reference evidence="1 2" key="1">
    <citation type="submission" date="2015-06" db="EMBL/GenBank/DDBJ databases">
        <title>Survival trade-offs in plant roots during colonization by closely related pathogenic and mutualistic fungi.</title>
        <authorList>
            <person name="Hacquard S."/>
            <person name="Kracher B."/>
            <person name="Hiruma K."/>
            <person name="Weinman A."/>
            <person name="Muench P."/>
            <person name="Garrido Oter R."/>
            <person name="Ver Loren van Themaat E."/>
            <person name="Dallerey J.-F."/>
            <person name="Damm U."/>
            <person name="Henrissat B."/>
            <person name="Lespinet O."/>
            <person name="Thon M."/>
            <person name="Kemen E."/>
            <person name="McHardy A.C."/>
            <person name="Schulze-Lefert P."/>
            <person name="O'Connell R.J."/>
        </authorList>
    </citation>
    <scope>NUCLEOTIDE SEQUENCE [LARGE SCALE GENOMIC DNA]</scope>
    <source>
        <strain evidence="1 2">0861</strain>
    </source>
</reference>
<evidence type="ECO:0000313" key="1">
    <source>
        <dbReference type="EMBL" id="KZL72018.1"/>
    </source>
</evidence>
<protein>
    <submittedName>
        <fullName evidence="1">Uncharacterized protein</fullName>
    </submittedName>
</protein>
<keyword evidence="2" id="KW-1185">Reference proteome</keyword>
<dbReference type="EMBL" id="LFIV01000063">
    <property type="protein sequence ID" value="KZL72018.1"/>
    <property type="molecule type" value="Genomic_DNA"/>
</dbReference>
<dbReference type="OrthoDB" id="3350591at2759"/>
<dbReference type="PANTHER" id="PTHR38797">
    <property type="entry name" value="NUCLEAR PORE COMPLEX PROTEIN NUP85-RELATED"/>
    <property type="match status" value="1"/>
</dbReference>
<dbReference type="InterPro" id="IPR053204">
    <property type="entry name" value="Oxopyrrolidines_Biosynth-assoc"/>
</dbReference>
<name>A0A166TFU0_9PEZI</name>
<gene>
    <name evidence="1" type="ORF">CT0861_01096</name>
</gene>
<dbReference type="STRING" id="708197.A0A166TFU0"/>
<evidence type="ECO:0000313" key="2">
    <source>
        <dbReference type="Proteomes" id="UP000076552"/>
    </source>
</evidence>
<proteinExistence type="predicted"/>
<dbReference type="Pfam" id="PF12311">
    <property type="entry name" value="DUF3632"/>
    <property type="match status" value="1"/>
</dbReference>
<comment type="caution">
    <text evidence="1">The sequence shown here is derived from an EMBL/GenBank/DDBJ whole genome shotgun (WGS) entry which is preliminary data.</text>
</comment>
<accession>A0A166TFU0</accession>
<dbReference type="InterPro" id="IPR022085">
    <property type="entry name" value="OpdG"/>
</dbReference>
<dbReference type="Proteomes" id="UP000076552">
    <property type="component" value="Unassembled WGS sequence"/>
</dbReference>
<sequence length="299" mass="32901">MPRVHLQLEDDGAPAFASKVVDILNRTLAATNPTSPDEAAAALDSLFSQDYAEHGAAGSFLWWFWDLVHNLARQIPYDSPQQDRLATAIEALTRLPSKSVNLGDEWGGGSESSVELWAKLPMFGNTLGEKLDDGDLNASEEDQKKERRVNLQAYAARVMGLCLVPLEMYAIWALVDALEGIVTPVRGAPDGVDSNPAAVEDVSYKARSAASWMVHAGHVLHGRDKEIRGATAGPLWKLDKKEAIKLRRKFKGTDGLCPQRWQLWKERFAAVRDAEGLDERAREDAGDAFAVMEKAEKGH</sequence>